<name>A0ABT0TXD5_9BACT</name>
<organism evidence="1 2">
    <name type="scientific">Aporhodopirellula aestuarii</name>
    <dbReference type="NCBI Taxonomy" id="2950107"/>
    <lineage>
        <taxon>Bacteria</taxon>
        <taxon>Pseudomonadati</taxon>
        <taxon>Planctomycetota</taxon>
        <taxon>Planctomycetia</taxon>
        <taxon>Pirellulales</taxon>
        <taxon>Pirellulaceae</taxon>
        <taxon>Aporhodopirellula</taxon>
    </lineage>
</organism>
<evidence type="ECO:0000313" key="2">
    <source>
        <dbReference type="Proteomes" id="UP001202961"/>
    </source>
</evidence>
<keyword evidence="2" id="KW-1185">Reference proteome</keyword>
<reference evidence="1 2" key="1">
    <citation type="journal article" date="2022" name="Syst. Appl. Microbiol.">
        <title>Rhodopirellula aestuarii sp. nov., a novel member of the genus Rhodopirellula isolated from brackish sediments collected in the Tagus River estuary, Portugal.</title>
        <authorList>
            <person name="Vitorino I.R."/>
            <person name="Klimek D."/>
            <person name="Calusinska M."/>
            <person name="Lobo-da-Cunha A."/>
            <person name="Vasconcelos V."/>
            <person name="Lage O.M."/>
        </authorList>
    </citation>
    <scope>NUCLEOTIDE SEQUENCE [LARGE SCALE GENOMIC DNA]</scope>
    <source>
        <strain evidence="1 2">ICT_H3.1</strain>
    </source>
</reference>
<sequence>MINRRQFAISSTAMLGSLTADLDRCAVAEERGLTQQRLVELGLNALARAPERSYFADGHRGASMISAHLMCVDNDLGESTTNRIVELFDRNWASTKLCDPFPPGDPVDDAAERIGKKLAEGGGVLREVGHDAIFAMHAIKGFRMLPESATAERVEGVCNLIGEFKPWRDMAPSDDVEPPPFSDEVASSRFVLKEASDAIDRFTGFGQGFAGHMLTFGQSLVEMAAMGHIEWAESCRTAFHKYVTVTRLGPQSGDRKIKDHRTSQLRPDDTEYWIKRGDKTLGIGHVFKYPYAYYDLLARANAPELERELDAKAWQIF</sequence>
<evidence type="ECO:0008006" key="3">
    <source>
        <dbReference type="Google" id="ProtNLM"/>
    </source>
</evidence>
<comment type="caution">
    <text evidence="1">The sequence shown here is derived from an EMBL/GenBank/DDBJ whole genome shotgun (WGS) entry which is preliminary data.</text>
</comment>
<dbReference type="EMBL" id="JAMQBK010000006">
    <property type="protein sequence ID" value="MCM2369262.1"/>
    <property type="molecule type" value="Genomic_DNA"/>
</dbReference>
<proteinExistence type="predicted"/>
<accession>A0ABT0TXD5</accession>
<protein>
    <recommendedName>
        <fullName evidence="3">Secreted protein</fullName>
    </recommendedName>
</protein>
<evidence type="ECO:0000313" key="1">
    <source>
        <dbReference type="EMBL" id="MCM2369262.1"/>
    </source>
</evidence>
<dbReference type="Proteomes" id="UP001202961">
    <property type="component" value="Unassembled WGS sequence"/>
</dbReference>
<gene>
    <name evidence="1" type="ORF">NB063_01375</name>
</gene>